<protein>
    <submittedName>
        <fullName evidence="1">Uncharacterized protein</fullName>
    </submittedName>
</protein>
<proteinExistence type="predicted"/>
<reference evidence="1 2" key="1">
    <citation type="submission" date="2011-02" db="EMBL/GenBank/DDBJ databases">
        <authorList>
            <person name="Weinstock G."/>
            <person name="Sodergren E."/>
            <person name="Clifton S."/>
            <person name="Fulton L."/>
            <person name="Fulton B."/>
            <person name="Courtney L."/>
            <person name="Fronick C."/>
            <person name="Harrison M."/>
            <person name="Strong C."/>
            <person name="Farmer C."/>
            <person name="Delahaunty K."/>
            <person name="Markovic C."/>
            <person name="Hall O."/>
            <person name="Minx P."/>
            <person name="Tomlinson C."/>
            <person name="Mitreva M."/>
            <person name="Hou S."/>
            <person name="Chen J."/>
            <person name="Wollam A."/>
            <person name="Pepin K.H."/>
            <person name="Johnson M."/>
            <person name="Bhonagiri V."/>
            <person name="Zhang X."/>
            <person name="Suruliraj S."/>
            <person name="Warren W."/>
            <person name="Chinwalla A."/>
            <person name="Mardis E.R."/>
            <person name="Wilson R.K."/>
        </authorList>
    </citation>
    <scope>NUCLEOTIDE SEQUENCE [LARGE SCALE GENOMIC DNA]</scope>
    <source>
        <strain evidence="1 2">YIT 11859</strain>
    </source>
</reference>
<keyword evidence="2" id="KW-1185">Reference proteome</keyword>
<name>F3QP42_9BURK</name>
<gene>
    <name evidence="1" type="ORF">HMPREF9439_02736</name>
</gene>
<comment type="caution">
    <text evidence="1">The sequence shown here is derived from an EMBL/GenBank/DDBJ whole genome shotgun (WGS) entry which is preliminary data.</text>
</comment>
<dbReference type="Proteomes" id="UP000005156">
    <property type="component" value="Unassembled WGS sequence"/>
</dbReference>
<dbReference type="AlphaFoldDB" id="F3QP42"/>
<dbReference type="EMBL" id="AFBP01000103">
    <property type="protein sequence ID" value="EGG49994.1"/>
    <property type="molecule type" value="Genomic_DNA"/>
</dbReference>
<evidence type="ECO:0000313" key="1">
    <source>
        <dbReference type="EMBL" id="EGG49994.1"/>
    </source>
</evidence>
<accession>F3QP42</accession>
<evidence type="ECO:0000313" key="2">
    <source>
        <dbReference type="Proteomes" id="UP000005156"/>
    </source>
</evidence>
<dbReference type="HOGENOM" id="CLU_3293685_0_0_4"/>
<organism evidence="1 2">
    <name type="scientific">Parasutterella excrementihominis YIT 11859</name>
    <dbReference type="NCBI Taxonomy" id="762966"/>
    <lineage>
        <taxon>Bacteria</taxon>
        <taxon>Pseudomonadati</taxon>
        <taxon>Pseudomonadota</taxon>
        <taxon>Betaproteobacteria</taxon>
        <taxon>Burkholderiales</taxon>
        <taxon>Sutterellaceae</taxon>
        <taxon>Parasutterella</taxon>
    </lineage>
</organism>
<sequence>MRFVRSNFQYGLSLPIFFSYLENVVIFSTCNETIKHLTST</sequence>